<dbReference type="Proteomes" id="UP000198406">
    <property type="component" value="Unassembled WGS sequence"/>
</dbReference>
<feature type="region of interest" description="Disordered" evidence="1">
    <location>
        <begin position="208"/>
        <end position="228"/>
    </location>
</feature>
<keyword evidence="2" id="KW-0812">Transmembrane</keyword>
<sequence length="385" mass="42665">MKKGIKPQSSAIPLRGPAAVALMVAVMLGPYLQQLSLLTTTQLLLLCLAGAIMVHDFKHWIIQSSRHSLKQNLQKIVLEDILRALFHPQHGLLAVSATACLGNFAMYALPTTSEQRVQLWEYALDESPDVAERILTAPGGFTELLPHSVQAWLAEDNFSGNRKNNKQDPEKLRNIIPTDLSPVLSSQSEPESVNVTLLSDFHSEHEDDDSSVVSEECNSPVHPSTTQSSLTPMELLGSIIGDVATRQLQDLLNRFPSRSLEMTSVAAAALLWAQLRYSKRARDIVWTVVHASFSMTGTAFLTGSLLAVWLRHQLQDARPSSPVDSYFSRHSFFCLENFRNSGQGMKSLVKSLVQSERARKLQGVWAVLVLAYFGRRRIGLSPATR</sequence>
<keyword evidence="2" id="KW-0472">Membrane</keyword>
<keyword evidence="4" id="KW-1185">Reference proteome</keyword>
<dbReference type="InParanoid" id="A0A1Z5K8I6"/>
<reference evidence="3 4" key="1">
    <citation type="journal article" date="2015" name="Plant Cell">
        <title>Oil accumulation by the oleaginous diatom Fistulifera solaris as revealed by the genome and transcriptome.</title>
        <authorList>
            <person name="Tanaka T."/>
            <person name="Maeda Y."/>
            <person name="Veluchamy A."/>
            <person name="Tanaka M."/>
            <person name="Abida H."/>
            <person name="Marechal E."/>
            <person name="Bowler C."/>
            <person name="Muto M."/>
            <person name="Sunaga Y."/>
            <person name="Tanaka M."/>
            <person name="Yoshino T."/>
            <person name="Taniguchi T."/>
            <person name="Fukuda Y."/>
            <person name="Nemoto M."/>
            <person name="Matsumoto M."/>
            <person name="Wong P.S."/>
            <person name="Aburatani S."/>
            <person name="Fujibuchi W."/>
        </authorList>
    </citation>
    <scope>NUCLEOTIDE SEQUENCE [LARGE SCALE GENOMIC DNA]</scope>
    <source>
        <strain evidence="3 4">JPCC DA0580</strain>
    </source>
</reference>
<keyword evidence="2" id="KW-1133">Transmembrane helix</keyword>
<comment type="caution">
    <text evidence="3">The sequence shown here is derived from an EMBL/GenBank/DDBJ whole genome shotgun (WGS) entry which is preliminary data.</text>
</comment>
<name>A0A1Z5K8I6_FISSO</name>
<evidence type="ECO:0000256" key="2">
    <source>
        <dbReference type="SAM" id="Phobius"/>
    </source>
</evidence>
<gene>
    <name evidence="3" type="ORF">FisN_14Hh077</name>
</gene>
<proteinExistence type="predicted"/>
<accession>A0A1Z5K8I6</accession>
<evidence type="ECO:0000313" key="3">
    <source>
        <dbReference type="EMBL" id="GAX22462.1"/>
    </source>
</evidence>
<feature type="transmembrane region" description="Helical" evidence="2">
    <location>
        <begin position="12"/>
        <end position="31"/>
    </location>
</feature>
<dbReference type="EMBL" id="BDSP01000184">
    <property type="protein sequence ID" value="GAX22462.1"/>
    <property type="molecule type" value="Genomic_DNA"/>
</dbReference>
<dbReference type="AlphaFoldDB" id="A0A1Z5K8I6"/>
<dbReference type="OrthoDB" id="56460at2759"/>
<protein>
    <submittedName>
        <fullName evidence="3">Uncharacterized protein</fullName>
    </submittedName>
</protein>
<evidence type="ECO:0000256" key="1">
    <source>
        <dbReference type="SAM" id="MobiDB-lite"/>
    </source>
</evidence>
<evidence type="ECO:0000313" key="4">
    <source>
        <dbReference type="Proteomes" id="UP000198406"/>
    </source>
</evidence>
<organism evidence="3 4">
    <name type="scientific">Fistulifera solaris</name>
    <name type="common">Oleaginous diatom</name>
    <dbReference type="NCBI Taxonomy" id="1519565"/>
    <lineage>
        <taxon>Eukaryota</taxon>
        <taxon>Sar</taxon>
        <taxon>Stramenopiles</taxon>
        <taxon>Ochrophyta</taxon>
        <taxon>Bacillariophyta</taxon>
        <taxon>Bacillariophyceae</taxon>
        <taxon>Bacillariophycidae</taxon>
        <taxon>Naviculales</taxon>
        <taxon>Naviculaceae</taxon>
        <taxon>Fistulifera</taxon>
    </lineage>
</organism>